<comment type="caution">
    <text evidence="1">The sequence shown here is derived from an EMBL/GenBank/DDBJ whole genome shotgun (WGS) entry which is preliminary data.</text>
</comment>
<gene>
    <name evidence="1" type="ORF">JZO76_01460</name>
</gene>
<dbReference type="Proteomes" id="UP000664256">
    <property type="component" value="Unassembled WGS sequence"/>
</dbReference>
<dbReference type="Pfam" id="PF06245">
    <property type="entry name" value="DUF1015"/>
    <property type="match status" value="1"/>
</dbReference>
<evidence type="ECO:0000313" key="2">
    <source>
        <dbReference type="Proteomes" id="UP000664256"/>
    </source>
</evidence>
<proteinExistence type="predicted"/>
<keyword evidence="2" id="KW-1185">Reference proteome</keyword>
<protein>
    <submittedName>
        <fullName evidence="1">DUF1015 domain-containing protein</fullName>
    </submittedName>
</protein>
<reference evidence="1 2" key="1">
    <citation type="submission" date="2021-03" db="EMBL/GenBank/DDBJ databases">
        <title>Enterococcal diversity collection.</title>
        <authorList>
            <person name="Gilmore M.S."/>
            <person name="Schwartzman J."/>
            <person name="Van Tyne D."/>
            <person name="Martin M."/>
            <person name="Earl A.M."/>
            <person name="Manson A.L."/>
            <person name="Straub T."/>
            <person name="Salamzade R."/>
            <person name="Saavedra J."/>
            <person name="Lebreton F."/>
            <person name="Prichula J."/>
            <person name="Schaufler K."/>
            <person name="Gaca A."/>
            <person name="Sgardioli B."/>
            <person name="Wagenaar J."/>
            <person name="Strong T."/>
        </authorList>
    </citation>
    <scope>NUCLEOTIDE SEQUENCE [LARGE SCALE GENOMIC DNA]</scope>
    <source>
        <strain evidence="1 2">MJM12</strain>
    </source>
</reference>
<evidence type="ECO:0000313" key="1">
    <source>
        <dbReference type="EMBL" id="MBO0448194.1"/>
    </source>
</evidence>
<name>A0ABS3H412_9ENTE</name>
<dbReference type="PANTHER" id="PTHR36454">
    <property type="entry name" value="LMO2823 PROTEIN"/>
    <property type="match status" value="1"/>
</dbReference>
<dbReference type="PANTHER" id="PTHR36454:SF1">
    <property type="entry name" value="DUF1015 DOMAIN-CONTAINING PROTEIN"/>
    <property type="match status" value="1"/>
</dbReference>
<dbReference type="EMBL" id="JAFLVT010000001">
    <property type="protein sequence ID" value="MBO0448194.1"/>
    <property type="molecule type" value="Genomic_DNA"/>
</dbReference>
<organism evidence="1 2">
    <name type="scientific">Candidatus Enterococcus myersii</name>
    <dbReference type="NCBI Taxonomy" id="2815322"/>
    <lineage>
        <taxon>Bacteria</taxon>
        <taxon>Bacillati</taxon>
        <taxon>Bacillota</taxon>
        <taxon>Bacilli</taxon>
        <taxon>Lactobacillales</taxon>
        <taxon>Enterococcaceae</taxon>
        <taxon>Enterococcus</taxon>
    </lineage>
</organism>
<sequence>MVDIRPFKAIRPAENLSAKVAALPYDVINSEEARVMALGNPYSYFHIDRAEIDLPPKLSPYDPAVYQKAATSLADFLKKGWLKKDDAPYFYLYQLTMNGRSQTGLALCASIDDYVAGKIKKHEFTRPEKEVDRINHIKACDANTSPIFLAYRHEDEIQKIMKAWQENHEPTYNFDSYHDVNHKVWVIDDTDKVATLTKLFAAVPALYIADGHHRTESAVKVGLEKRVQKNSNPESDHFLAIVFPENELAIWEYNRVVNVPVTDTFLDQLKSSFTIEKTTKTKPDAPGQIQMYLARQWYTLSAKETIKNTDPVKRLDVSLLQDNVFAPIFGIKDVRVDKRIDFIGGIRGPEELVKLVDSGAWQVAFSLYPTAMTDLLDVADAGKIMPPKSTWFEPKLLSGLFVHDLETK</sequence>
<accession>A0ABS3H412</accession>
<dbReference type="InterPro" id="IPR008323">
    <property type="entry name" value="UCP033563"/>
</dbReference>
<dbReference type="RefSeq" id="WP_206902387.1">
    <property type="nucleotide sequence ID" value="NZ_JAFLVT010000001.1"/>
</dbReference>
<dbReference type="PIRSF" id="PIRSF033563">
    <property type="entry name" value="UCP033563"/>
    <property type="match status" value="1"/>
</dbReference>